<keyword evidence="4" id="KW-1185">Reference proteome</keyword>
<dbReference type="InterPro" id="IPR050963">
    <property type="entry name" value="Sirohydro_Cobaltochel/CbiX"/>
</dbReference>
<dbReference type="EMBL" id="CP011388">
    <property type="protein sequence ID" value="ANE48666.1"/>
    <property type="molecule type" value="Genomic_DNA"/>
</dbReference>
<dbReference type="Pfam" id="PF01903">
    <property type="entry name" value="CbiX"/>
    <property type="match status" value="2"/>
</dbReference>
<reference evidence="3 4" key="1">
    <citation type="submission" date="2015-01" db="EMBL/GenBank/DDBJ databases">
        <title>Paenibacillus swuensis/DY6/whole genome sequencing.</title>
        <authorList>
            <person name="Kim M.K."/>
            <person name="Srinivasan S."/>
            <person name="Lee J.-J."/>
        </authorList>
    </citation>
    <scope>NUCLEOTIDE SEQUENCE [LARGE SCALE GENOMIC DNA]</scope>
    <source>
        <strain evidence="3 4">DY6</strain>
    </source>
</reference>
<name>A0A172TNW6_9BACL</name>
<dbReference type="AlphaFoldDB" id="A0A172TNW6"/>
<dbReference type="Gene3D" id="3.40.50.1400">
    <property type="match status" value="2"/>
</dbReference>
<dbReference type="OrthoDB" id="1489951at2"/>
<dbReference type="Proteomes" id="UP000076927">
    <property type="component" value="Chromosome"/>
</dbReference>
<dbReference type="PANTHER" id="PTHR33542">
    <property type="entry name" value="SIROHYDROCHLORIN FERROCHELATASE, CHLOROPLASTIC"/>
    <property type="match status" value="1"/>
</dbReference>
<evidence type="ECO:0000256" key="2">
    <source>
        <dbReference type="ARBA" id="ARBA00023239"/>
    </source>
</evidence>
<dbReference type="STRING" id="1178515.SY83_02385"/>
<accession>A0A172TNW6</accession>
<dbReference type="KEGG" id="pswu:SY83_02385"/>
<organism evidence="3 4">
    <name type="scientific">Paenibacillus swuensis</name>
    <dbReference type="NCBI Taxonomy" id="1178515"/>
    <lineage>
        <taxon>Bacteria</taxon>
        <taxon>Bacillati</taxon>
        <taxon>Bacillota</taxon>
        <taxon>Bacilli</taxon>
        <taxon>Bacillales</taxon>
        <taxon>Paenibacillaceae</taxon>
        <taxon>Paenibacillus</taxon>
    </lineage>
</organism>
<gene>
    <name evidence="3" type="ORF">SY83_02385</name>
</gene>
<dbReference type="PANTHER" id="PTHR33542:SF3">
    <property type="entry name" value="SIROHYDROCHLORIN FERROCHELATASE, CHLOROPLASTIC"/>
    <property type="match status" value="1"/>
</dbReference>
<evidence type="ECO:0000313" key="4">
    <source>
        <dbReference type="Proteomes" id="UP000076927"/>
    </source>
</evidence>
<dbReference type="InterPro" id="IPR002762">
    <property type="entry name" value="CbiX-like"/>
</dbReference>
<dbReference type="PATRIC" id="fig|1178515.4.peg.461"/>
<dbReference type="GO" id="GO:0016829">
    <property type="term" value="F:lyase activity"/>
    <property type="evidence" value="ECO:0007669"/>
    <property type="project" value="UniProtKB-KW"/>
</dbReference>
<evidence type="ECO:0000256" key="1">
    <source>
        <dbReference type="ARBA" id="ARBA00022723"/>
    </source>
</evidence>
<evidence type="ECO:0000313" key="3">
    <source>
        <dbReference type="EMBL" id="ANE48666.1"/>
    </source>
</evidence>
<proteinExistence type="predicted"/>
<keyword evidence="1" id="KW-0479">Metal-binding</keyword>
<protein>
    <submittedName>
        <fullName evidence="3">Cobalamin biosynthesis protein CbiX</fullName>
    </submittedName>
</protein>
<sequence>MDKIRPGVLVISHGSRSAEWVRLVDEAVAQMRFGQPAAALGGGPSDEEPRAMPADRDHGHSIIPVESSFLEIVEGRLIQDGIDRLEAQGVTDIIAVPLFVSSGSTHVDEISWSLGVVEEPKLETDLELMRVNARVHWCRPMDDEPEIAAMLWEKVRELSVRPEREILLLVGHGSKEEGFHEQWQQVLSSLAKQLGELGGFAATDTAMLLPEQAAERVKYWQRERPDWDVVVAPFFLSEGYFTETVIPTRLQGLEYRYNGRALLPHPLVAEWLNHRVESALSRLTRTALKT</sequence>
<keyword evidence="2" id="KW-0456">Lyase</keyword>
<dbReference type="SUPFAM" id="SSF53800">
    <property type="entry name" value="Chelatase"/>
    <property type="match status" value="1"/>
</dbReference>
<dbReference type="GO" id="GO:0046872">
    <property type="term" value="F:metal ion binding"/>
    <property type="evidence" value="ECO:0007669"/>
    <property type="project" value="UniProtKB-KW"/>
</dbReference>